<reference evidence="4" key="2">
    <citation type="submission" date="2012-11" db="EMBL/GenBank/DDBJ databases">
        <authorList>
            <person name="Kuo A."/>
            <person name="Curtis B.A."/>
            <person name="Tanifuji G."/>
            <person name="Burki F."/>
            <person name="Gruber A."/>
            <person name="Irimia M."/>
            <person name="Maruyama S."/>
            <person name="Arias M.C."/>
            <person name="Ball S.G."/>
            <person name="Gile G.H."/>
            <person name="Hirakawa Y."/>
            <person name="Hopkins J.F."/>
            <person name="Rensing S.A."/>
            <person name="Schmutz J."/>
            <person name="Symeonidi A."/>
            <person name="Elias M."/>
            <person name="Eveleigh R.J."/>
            <person name="Herman E.K."/>
            <person name="Klute M.J."/>
            <person name="Nakayama T."/>
            <person name="Obornik M."/>
            <person name="Reyes-Prieto A."/>
            <person name="Armbrust E.V."/>
            <person name="Aves S.J."/>
            <person name="Beiko R.G."/>
            <person name="Coutinho P."/>
            <person name="Dacks J.B."/>
            <person name="Durnford D.G."/>
            <person name="Fast N.M."/>
            <person name="Green B.R."/>
            <person name="Grisdale C."/>
            <person name="Hempe F."/>
            <person name="Henrissat B."/>
            <person name="Hoppner M.P."/>
            <person name="Ishida K.-I."/>
            <person name="Kim E."/>
            <person name="Koreny L."/>
            <person name="Kroth P.G."/>
            <person name="Liu Y."/>
            <person name="Malik S.-B."/>
            <person name="Maier U.G."/>
            <person name="McRose D."/>
            <person name="Mock T."/>
            <person name="Neilson J.A."/>
            <person name="Onodera N.T."/>
            <person name="Poole A.M."/>
            <person name="Pritham E.J."/>
            <person name="Richards T.A."/>
            <person name="Rocap G."/>
            <person name="Roy S.W."/>
            <person name="Sarai C."/>
            <person name="Schaack S."/>
            <person name="Shirato S."/>
            <person name="Slamovits C.H."/>
            <person name="Spencer D.F."/>
            <person name="Suzuki S."/>
            <person name="Worden A.Z."/>
            <person name="Zauner S."/>
            <person name="Barry K."/>
            <person name="Bell C."/>
            <person name="Bharti A.K."/>
            <person name="Crow J.A."/>
            <person name="Grimwood J."/>
            <person name="Kramer R."/>
            <person name="Lindquist E."/>
            <person name="Lucas S."/>
            <person name="Salamov A."/>
            <person name="McFadden G.I."/>
            <person name="Lane C.E."/>
            <person name="Keeling P.J."/>
            <person name="Gray M.W."/>
            <person name="Grigoriev I.V."/>
            <person name="Archibald J.M."/>
        </authorList>
    </citation>
    <scope>NUCLEOTIDE SEQUENCE</scope>
    <source>
        <strain evidence="4">CCMP2712</strain>
    </source>
</reference>
<dbReference type="GeneID" id="17311294"/>
<dbReference type="PaxDb" id="55529-EKX54621"/>
<reference evidence="3" key="3">
    <citation type="submission" date="2016-03" db="UniProtKB">
        <authorList>
            <consortium name="EnsemblProtists"/>
        </authorList>
    </citation>
    <scope>IDENTIFICATION</scope>
</reference>
<evidence type="ECO:0000313" key="4">
    <source>
        <dbReference type="Proteomes" id="UP000011087"/>
    </source>
</evidence>
<dbReference type="KEGG" id="gtt:GUITHDRAFT_150065"/>
<protein>
    <submittedName>
        <fullName evidence="2 3">Uncharacterized protein</fullName>
    </submittedName>
</protein>
<reference evidence="2 4" key="1">
    <citation type="journal article" date="2012" name="Nature">
        <title>Algal genomes reveal evolutionary mosaicism and the fate of nucleomorphs.</title>
        <authorList>
            <consortium name="DOE Joint Genome Institute"/>
            <person name="Curtis B.A."/>
            <person name="Tanifuji G."/>
            <person name="Burki F."/>
            <person name="Gruber A."/>
            <person name="Irimia M."/>
            <person name="Maruyama S."/>
            <person name="Arias M.C."/>
            <person name="Ball S.G."/>
            <person name="Gile G.H."/>
            <person name="Hirakawa Y."/>
            <person name="Hopkins J.F."/>
            <person name="Kuo A."/>
            <person name="Rensing S.A."/>
            <person name="Schmutz J."/>
            <person name="Symeonidi A."/>
            <person name="Elias M."/>
            <person name="Eveleigh R.J."/>
            <person name="Herman E.K."/>
            <person name="Klute M.J."/>
            <person name="Nakayama T."/>
            <person name="Obornik M."/>
            <person name="Reyes-Prieto A."/>
            <person name="Armbrust E.V."/>
            <person name="Aves S.J."/>
            <person name="Beiko R.G."/>
            <person name="Coutinho P."/>
            <person name="Dacks J.B."/>
            <person name="Durnford D.G."/>
            <person name="Fast N.M."/>
            <person name="Green B.R."/>
            <person name="Grisdale C.J."/>
            <person name="Hempel F."/>
            <person name="Henrissat B."/>
            <person name="Hoppner M.P."/>
            <person name="Ishida K."/>
            <person name="Kim E."/>
            <person name="Koreny L."/>
            <person name="Kroth P.G."/>
            <person name="Liu Y."/>
            <person name="Malik S.B."/>
            <person name="Maier U.G."/>
            <person name="McRose D."/>
            <person name="Mock T."/>
            <person name="Neilson J.A."/>
            <person name="Onodera N.T."/>
            <person name="Poole A.M."/>
            <person name="Pritham E.J."/>
            <person name="Richards T.A."/>
            <person name="Rocap G."/>
            <person name="Roy S.W."/>
            <person name="Sarai C."/>
            <person name="Schaack S."/>
            <person name="Shirato S."/>
            <person name="Slamovits C.H."/>
            <person name="Spencer D.F."/>
            <person name="Suzuki S."/>
            <person name="Worden A.Z."/>
            <person name="Zauner S."/>
            <person name="Barry K."/>
            <person name="Bell C."/>
            <person name="Bharti A.K."/>
            <person name="Crow J.A."/>
            <person name="Grimwood J."/>
            <person name="Kramer R."/>
            <person name="Lindquist E."/>
            <person name="Lucas S."/>
            <person name="Salamov A."/>
            <person name="McFadden G.I."/>
            <person name="Lane C.E."/>
            <person name="Keeling P.J."/>
            <person name="Gray M.W."/>
            <person name="Grigoriev I.V."/>
            <person name="Archibald J.M."/>
        </authorList>
    </citation>
    <scope>NUCLEOTIDE SEQUENCE</scope>
    <source>
        <strain evidence="2 4">CCMP2712</strain>
    </source>
</reference>
<evidence type="ECO:0000313" key="3">
    <source>
        <dbReference type="EnsemblProtists" id="EKX54621"/>
    </source>
</evidence>
<keyword evidence="4" id="KW-1185">Reference proteome</keyword>
<feature type="region of interest" description="Disordered" evidence="1">
    <location>
        <begin position="63"/>
        <end position="89"/>
    </location>
</feature>
<dbReference type="Proteomes" id="UP000011087">
    <property type="component" value="Unassembled WGS sequence"/>
</dbReference>
<proteinExistence type="predicted"/>
<dbReference type="HOGENOM" id="CLU_2459479_0_0_1"/>
<sequence length="89" mass="9756">MDVVILFMKCSTCVRVVGLISSTQLFVVARAPALYYLHPDVSFFKGNGFKQLGPYLDMPDNSAAGDVWNPPDTESTSGISYDNCESLED</sequence>
<organism evidence="2">
    <name type="scientific">Guillardia theta (strain CCMP2712)</name>
    <name type="common">Cryptophyte</name>
    <dbReference type="NCBI Taxonomy" id="905079"/>
    <lineage>
        <taxon>Eukaryota</taxon>
        <taxon>Cryptophyceae</taxon>
        <taxon>Pyrenomonadales</taxon>
        <taxon>Geminigeraceae</taxon>
        <taxon>Guillardia</taxon>
    </lineage>
</organism>
<dbReference type="EMBL" id="JH992967">
    <property type="protein sequence ID" value="EKX54621.1"/>
    <property type="molecule type" value="Genomic_DNA"/>
</dbReference>
<evidence type="ECO:0000256" key="1">
    <source>
        <dbReference type="SAM" id="MobiDB-lite"/>
    </source>
</evidence>
<evidence type="ECO:0000313" key="2">
    <source>
        <dbReference type="EMBL" id="EKX54621.1"/>
    </source>
</evidence>
<accession>L1K192</accession>
<dbReference type="RefSeq" id="XP_005841601.1">
    <property type="nucleotide sequence ID" value="XM_005841544.1"/>
</dbReference>
<dbReference type="EnsemblProtists" id="EKX54621">
    <property type="protein sequence ID" value="EKX54621"/>
    <property type="gene ID" value="GUITHDRAFT_150065"/>
</dbReference>
<gene>
    <name evidence="2" type="ORF">GUITHDRAFT_150065</name>
</gene>
<name>L1K192_GUITC</name>
<dbReference type="AlphaFoldDB" id="L1K192"/>